<dbReference type="PANTHER" id="PTHR23278">
    <property type="entry name" value="SIDESTEP PROTEIN"/>
    <property type="match status" value="1"/>
</dbReference>
<keyword evidence="2" id="KW-1185">Reference proteome</keyword>
<sequence length="128" mass="14573">MINYCVSIWWGVKADPDFESLLSAVDTRDSDFGVAEQWSGGEILGQRATFRADRHPAALILTNVKAKDEALYRCRVDFRLAQTRNAHVNLTVIGKNYSTPCRHPIFLPYFLPRNPRSREMTTLLLCSV</sequence>
<protein>
    <recommendedName>
        <fullName evidence="3">Ig-like domain-containing protein</fullName>
    </recommendedName>
</protein>
<dbReference type="InterPro" id="IPR013783">
    <property type="entry name" value="Ig-like_fold"/>
</dbReference>
<dbReference type="Gene3D" id="2.60.40.10">
    <property type="entry name" value="Immunoglobulins"/>
    <property type="match status" value="1"/>
</dbReference>
<evidence type="ECO:0000313" key="2">
    <source>
        <dbReference type="Proteomes" id="UP001234178"/>
    </source>
</evidence>
<dbReference type="EMBL" id="JAOYFB010000002">
    <property type="protein sequence ID" value="KAK4008813.1"/>
    <property type="molecule type" value="Genomic_DNA"/>
</dbReference>
<proteinExistence type="predicted"/>
<name>A0ABQ9Z7D5_9CRUS</name>
<accession>A0ABQ9Z7D5</accession>
<dbReference type="Proteomes" id="UP001234178">
    <property type="component" value="Unassembled WGS sequence"/>
</dbReference>
<dbReference type="SUPFAM" id="SSF48726">
    <property type="entry name" value="Immunoglobulin"/>
    <property type="match status" value="1"/>
</dbReference>
<dbReference type="InterPro" id="IPR036179">
    <property type="entry name" value="Ig-like_dom_sf"/>
</dbReference>
<comment type="caution">
    <text evidence="1">The sequence shown here is derived from an EMBL/GenBank/DDBJ whole genome shotgun (WGS) entry which is preliminary data.</text>
</comment>
<gene>
    <name evidence="1" type="ORF">OUZ56_013940</name>
</gene>
<evidence type="ECO:0008006" key="3">
    <source>
        <dbReference type="Google" id="ProtNLM"/>
    </source>
</evidence>
<evidence type="ECO:0000313" key="1">
    <source>
        <dbReference type="EMBL" id="KAK4008813.1"/>
    </source>
</evidence>
<organism evidence="1 2">
    <name type="scientific">Daphnia magna</name>
    <dbReference type="NCBI Taxonomy" id="35525"/>
    <lineage>
        <taxon>Eukaryota</taxon>
        <taxon>Metazoa</taxon>
        <taxon>Ecdysozoa</taxon>
        <taxon>Arthropoda</taxon>
        <taxon>Crustacea</taxon>
        <taxon>Branchiopoda</taxon>
        <taxon>Diplostraca</taxon>
        <taxon>Cladocera</taxon>
        <taxon>Anomopoda</taxon>
        <taxon>Daphniidae</taxon>
        <taxon>Daphnia</taxon>
    </lineage>
</organism>
<reference evidence="1 2" key="1">
    <citation type="journal article" date="2023" name="Nucleic Acids Res.">
        <title>The hologenome of Daphnia magna reveals possible DNA methylation and microbiome-mediated evolution of the host genome.</title>
        <authorList>
            <person name="Chaturvedi A."/>
            <person name="Li X."/>
            <person name="Dhandapani V."/>
            <person name="Marshall H."/>
            <person name="Kissane S."/>
            <person name="Cuenca-Cambronero M."/>
            <person name="Asole G."/>
            <person name="Calvet F."/>
            <person name="Ruiz-Romero M."/>
            <person name="Marangio P."/>
            <person name="Guigo R."/>
            <person name="Rago D."/>
            <person name="Mirbahai L."/>
            <person name="Eastwood N."/>
            <person name="Colbourne J.K."/>
            <person name="Zhou J."/>
            <person name="Mallon E."/>
            <person name="Orsini L."/>
        </authorList>
    </citation>
    <scope>NUCLEOTIDE SEQUENCE [LARGE SCALE GENOMIC DNA]</scope>
    <source>
        <strain evidence="1">LRV0_1</strain>
    </source>
</reference>
<dbReference type="PANTHER" id="PTHR23278:SF19">
    <property type="entry name" value="OBSCURIN"/>
    <property type="match status" value="1"/>
</dbReference>